<protein>
    <submittedName>
        <fullName evidence="1">Uncharacterized protein</fullName>
    </submittedName>
</protein>
<name>A0AAD2AL38_9LAMI</name>
<gene>
    <name evidence="1" type="ORF">FPE_LOCUS35230</name>
</gene>
<dbReference type="Proteomes" id="UP000834106">
    <property type="component" value="Chromosome 23"/>
</dbReference>
<dbReference type="EMBL" id="OU503058">
    <property type="protein sequence ID" value="CAI9787800.1"/>
    <property type="molecule type" value="Genomic_DNA"/>
</dbReference>
<keyword evidence="2" id="KW-1185">Reference proteome</keyword>
<dbReference type="AlphaFoldDB" id="A0AAD2AL38"/>
<reference evidence="1" key="1">
    <citation type="submission" date="2023-05" db="EMBL/GenBank/DDBJ databases">
        <authorList>
            <person name="Huff M."/>
        </authorList>
    </citation>
    <scope>NUCLEOTIDE SEQUENCE</scope>
</reference>
<sequence>MIFTTAADDDLEPIVESAFENVEQSQNQSFLFLSCGVVGDCFMDCVNCLIGFANNKSSHRISLKAIALLRICEDRFAEINLQKEEKENPVAEISDFLPGGEDII</sequence>
<evidence type="ECO:0000313" key="1">
    <source>
        <dbReference type="EMBL" id="CAI9787800.1"/>
    </source>
</evidence>
<evidence type="ECO:0000313" key="2">
    <source>
        <dbReference type="Proteomes" id="UP000834106"/>
    </source>
</evidence>
<organism evidence="1 2">
    <name type="scientific">Fraxinus pennsylvanica</name>
    <dbReference type="NCBI Taxonomy" id="56036"/>
    <lineage>
        <taxon>Eukaryota</taxon>
        <taxon>Viridiplantae</taxon>
        <taxon>Streptophyta</taxon>
        <taxon>Embryophyta</taxon>
        <taxon>Tracheophyta</taxon>
        <taxon>Spermatophyta</taxon>
        <taxon>Magnoliopsida</taxon>
        <taxon>eudicotyledons</taxon>
        <taxon>Gunneridae</taxon>
        <taxon>Pentapetalae</taxon>
        <taxon>asterids</taxon>
        <taxon>lamiids</taxon>
        <taxon>Lamiales</taxon>
        <taxon>Oleaceae</taxon>
        <taxon>Oleeae</taxon>
        <taxon>Fraxinus</taxon>
    </lineage>
</organism>
<accession>A0AAD2AL38</accession>
<proteinExistence type="predicted"/>